<name>T1KNF4_TETUR</name>
<evidence type="ECO:0000313" key="1">
    <source>
        <dbReference type="EnsemblMetazoa" id="tetur16g00790.1"/>
    </source>
</evidence>
<reference evidence="2" key="1">
    <citation type="submission" date="2011-08" db="EMBL/GenBank/DDBJ databases">
        <authorList>
            <person name="Rombauts S."/>
        </authorList>
    </citation>
    <scope>NUCLEOTIDE SEQUENCE</scope>
    <source>
        <strain evidence="2">London</strain>
    </source>
</reference>
<sequence>MGVTKHKDLSHMPHILLIPDFVNMEISKFQSAITSIQNKITSEYHNVIDLNNTLAESDAEHWPKLNRDEIRILIILNTILSAENEEYMHLLTNLVEHVSTKAITQIPEDLTKVKEPRDDIRIVINAKINTWLPCAIA</sequence>
<evidence type="ECO:0000313" key="2">
    <source>
        <dbReference type="Proteomes" id="UP000015104"/>
    </source>
</evidence>
<protein>
    <submittedName>
        <fullName evidence="1">Uncharacterized protein</fullName>
    </submittedName>
</protein>
<reference evidence="1" key="2">
    <citation type="submission" date="2015-06" db="UniProtKB">
        <authorList>
            <consortium name="EnsemblMetazoa"/>
        </authorList>
    </citation>
    <scope>IDENTIFICATION</scope>
</reference>
<dbReference type="EMBL" id="CAEY01000276">
    <property type="status" value="NOT_ANNOTATED_CDS"/>
    <property type="molecule type" value="Genomic_DNA"/>
</dbReference>
<dbReference type="HOGENOM" id="CLU_1867712_0_0_1"/>
<organism evidence="1 2">
    <name type="scientific">Tetranychus urticae</name>
    <name type="common">Two-spotted spider mite</name>
    <dbReference type="NCBI Taxonomy" id="32264"/>
    <lineage>
        <taxon>Eukaryota</taxon>
        <taxon>Metazoa</taxon>
        <taxon>Ecdysozoa</taxon>
        <taxon>Arthropoda</taxon>
        <taxon>Chelicerata</taxon>
        <taxon>Arachnida</taxon>
        <taxon>Acari</taxon>
        <taxon>Acariformes</taxon>
        <taxon>Trombidiformes</taxon>
        <taxon>Prostigmata</taxon>
        <taxon>Eleutherengona</taxon>
        <taxon>Raphignathae</taxon>
        <taxon>Tetranychoidea</taxon>
        <taxon>Tetranychidae</taxon>
        <taxon>Tetranychus</taxon>
    </lineage>
</organism>
<dbReference type="EnsemblMetazoa" id="tetur16g00790.1">
    <property type="protein sequence ID" value="tetur16g00790.1"/>
    <property type="gene ID" value="tetur16g00790"/>
</dbReference>
<dbReference type="Proteomes" id="UP000015104">
    <property type="component" value="Unassembled WGS sequence"/>
</dbReference>
<keyword evidence="2" id="KW-1185">Reference proteome</keyword>
<accession>T1KNF4</accession>
<proteinExistence type="predicted"/>
<dbReference type="AlphaFoldDB" id="T1KNF4"/>